<dbReference type="RefSeq" id="WP_201309781.1">
    <property type="nucleotide sequence ID" value="NZ_BLYI01000006.1"/>
</dbReference>
<feature type="transmembrane region" description="Helical" evidence="13">
    <location>
        <begin position="347"/>
        <end position="369"/>
    </location>
</feature>
<evidence type="ECO:0000259" key="15">
    <source>
        <dbReference type="PROSITE" id="PS51098"/>
    </source>
</evidence>
<dbReference type="Proteomes" id="UP000613208">
    <property type="component" value="Unassembled WGS sequence"/>
</dbReference>
<dbReference type="Pfam" id="PF00358">
    <property type="entry name" value="PTS_EIIA_1"/>
    <property type="match status" value="1"/>
</dbReference>
<dbReference type="Gene3D" id="3.30.1360.60">
    <property type="entry name" value="Glucose permease domain IIB"/>
    <property type="match status" value="1"/>
</dbReference>
<feature type="transmembrane region" description="Helical" evidence="13">
    <location>
        <begin position="61"/>
        <end position="91"/>
    </location>
</feature>
<dbReference type="InterPro" id="IPR011055">
    <property type="entry name" value="Dup_hybrid_motif"/>
</dbReference>
<evidence type="ECO:0000256" key="12">
    <source>
        <dbReference type="SAM" id="MobiDB-lite"/>
    </source>
</evidence>
<feature type="transmembrane region" description="Helical" evidence="13">
    <location>
        <begin position="324"/>
        <end position="341"/>
    </location>
</feature>
<keyword evidence="9 13" id="KW-1133">Transmembrane helix</keyword>
<dbReference type="Pfam" id="PF02378">
    <property type="entry name" value="PTS_EIIC"/>
    <property type="match status" value="1"/>
</dbReference>
<keyword evidence="10 13" id="KW-0472">Membrane</keyword>
<name>A0A916VCG6_9FIRM</name>
<organism evidence="17 18">
    <name type="scientific">Anaerostipes butyraticus</name>
    <dbReference type="NCBI Taxonomy" id="645466"/>
    <lineage>
        <taxon>Bacteria</taxon>
        <taxon>Bacillati</taxon>
        <taxon>Bacillota</taxon>
        <taxon>Clostridia</taxon>
        <taxon>Lachnospirales</taxon>
        <taxon>Lachnospiraceae</taxon>
        <taxon>Anaerostipes</taxon>
    </lineage>
</organism>
<comment type="subcellular location">
    <subcellularLocation>
        <location evidence="1">Cell membrane</location>
        <topology evidence="1">Multi-pass membrane protein</topology>
    </subcellularLocation>
</comment>
<feature type="active site" description="Phosphocysteine intermediate; for EIIB activity" evidence="11">
    <location>
        <position position="482"/>
    </location>
</feature>
<feature type="transmembrane region" description="Helical" evidence="13">
    <location>
        <begin position="98"/>
        <end position="119"/>
    </location>
</feature>
<keyword evidence="6" id="KW-0598">Phosphotransferase system</keyword>
<evidence type="ECO:0000256" key="1">
    <source>
        <dbReference type="ARBA" id="ARBA00004651"/>
    </source>
</evidence>
<evidence type="ECO:0000256" key="10">
    <source>
        <dbReference type="ARBA" id="ARBA00023136"/>
    </source>
</evidence>
<dbReference type="PANTHER" id="PTHR30009:SF24">
    <property type="entry name" value="PTS SYSTEM, IIBC COMPONENT"/>
    <property type="match status" value="1"/>
</dbReference>
<dbReference type="PROSITE" id="PS00371">
    <property type="entry name" value="PTS_EIIA_TYPE_1_HIS"/>
    <property type="match status" value="1"/>
</dbReference>
<dbReference type="InterPro" id="IPR001127">
    <property type="entry name" value="PTS_EIIA_1_perm"/>
</dbReference>
<evidence type="ECO:0000256" key="11">
    <source>
        <dbReference type="PROSITE-ProRule" id="PRU00421"/>
    </source>
</evidence>
<keyword evidence="4 17" id="KW-0762">Sugar transport</keyword>
<dbReference type="GO" id="GO:0090563">
    <property type="term" value="F:protein-phosphocysteine-sugar phosphotransferase activity"/>
    <property type="evidence" value="ECO:0007669"/>
    <property type="project" value="TreeGrafter"/>
</dbReference>
<evidence type="ECO:0000256" key="8">
    <source>
        <dbReference type="ARBA" id="ARBA00022777"/>
    </source>
</evidence>
<evidence type="ECO:0000256" key="4">
    <source>
        <dbReference type="ARBA" id="ARBA00022597"/>
    </source>
</evidence>
<dbReference type="PROSITE" id="PS51098">
    <property type="entry name" value="PTS_EIIB_TYPE_1"/>
    <property type="match status" value="1"/>
</dbReference>
<evidence type="ECO:0000256" key="6">
    <source>
        <dbReference type="ARBA" id="ARBA00022683"/>
    </source>
</evidence>
<evidence type="ECO:0000256" key="5">
    <source>
        <dbReference type="ARBA" id="ARBA00022679"/>
    </source>
</evidence>
<evidence type="ECO:0000256" key="7">
    <source>
        <dbReference type="ARBA" id="ARBA00022692"/>
    </source>
</evidence>
<comment type="caution">
    <text evidence="17">The sequence shown here is derived from an EMBL/GenBank/DDBJ whole genome shotgun (WGS) entry which is preliminary data.</text>
</comment>
<evidence type="ECO:0000259" key="16">
    <source>
        <dbReference type="PROSITE" id="PS51103"/>
    </source>
</evidence>
<dbReference type="GO" id="GO:0008982">
    <property type="term" value="F:protein-N(PI)-phosphohistidine-sugar phosphotransferase activity"/>
    <property type="evidence" value="ECO:0007669"/>
    <property type="project" value="InterPro"/>
</dbReference>
<keyword evidence="18" id="KW-1185">Reference proteome</keyword>
<feature type="transmembrane region" description="Helical" evidence="13">
    <location>
        <begin position="21"/>
        <end position="41"/>
    </location>
</feature>
<dbReference type="PROSITE" id="PS51093">
    <property type="entry name" value="PTS_EIIA_TYPE_1"/>
    <property type="match status" value="1"/>
</dbReference>
<dbReference type="PROSITE" id="PS01035">
    <property type="entry name" value="PTS_EIIB_TYPE_1_CYS"/>
    <property type="match status" value="1"/>
</dbReference>
<dbReference type="NCBIfam" id="TIGR00826">
    <property type="entry name" value="EIIB_glc"/>
    <property type="match status" value="1"/>
</dbReference>
<dbReference type="InterPro" id="IPR001996">
    <property type="entry name" value="PTS_IIB_1"/>
</dbReference>
<keyword evidence="2" id="KW-0813">Transport</keyword>
<dbReference type="CDD" id="cd00212">
    <property type="entry name" value="PTS_IIB_glc"/>
    <property type="match status" value="1"/>
</dbReference>
<evidence type="ECO:0000256" key="9">
    <source>
        <dbReference type="ARBA" id="ARBA00022989"/>
    </source>
</evidence>
<dbReference type="InterPro" id="IPR003352">
    <property type="entry name" value="PTS_EIIC"/>
</dbReference>
<gene>
    <name evidence="17" type="primary">crr_1</name>
    <name evidence="17" type="ORF">ANBU17_03850</name>
</gene>
<dbReference type="InterPro" id="IPR036878">
    <property type="entry name" value="Glu_permease_IIB"/>
</dbReference>
<evidence type="ECO:0000256" key="13">
    <source>
        <dbReference type="SAM" id="Phobius"/>
    </source>
</evidence>
<accession>A0A916VCG6</accession>
<proteinExistence type="predicted"/>
<feature type="transmembrane region" description="Helical" evidence="13">
    <location>
        <begin position="401"/>
        <end position="425"/>
    </location>
</feature>
<dbReference type="SUPFAM" id="SSF51261">
    <property type="entry name" value="Duplicated hybrid motif"/>
    <property type="match status" value="1"/>
</dbReference>
<evidence type="ECO:0000259" key="14">
    <source>
        <dbReference type="PROSITE" id="PS51093"/>
    </source>
</evidence>
<dbReference type="SUPFAM" id="SSF55604">
    <property type="entry name" value="Glucose permease domain IIB"/>
    <property type="match status" value="1"/>
</dbReference>
<dbReference type="InterPro" id="IPR018113">
    <property type="entry name" value="PTrfase_EIIB_Cys"/>
</dbReference>
<dbReference type="InterPro" id="IPR013013">
    <property type="entry name" value="PTS_EIIC_1"/>
</dbReference>
<evidence type="ECO:0000313" key="18">
    <source>
        <dbReference type="Proteomes" id="UP000613208"/>
    </source>
</evidence>
<keyword evidence="5" id="KW-0808">Transferase</keyword>
<sequence length="715" mass="77285">MANKKEKGSVFAVVQQIGKSFFLPVSVLPIAGLLLGLGSSFTNEKTIAAYHLQGILGEGTILNGLLTIMSQVGNTIFGNLPLIFALAVALGMAKNEKAVAVLSAGISFFVMNSTINAMLKLTGSILPDGSYAPDVLEGSITNVCGIDSLQMGVFAGVVVGLVTAALHNRFYKQELPAALSFFSGVRFVPIISVIAHIGVGIICFFIWPTIQNGIFALGDLVLKSGYFGTFIFGFLERALIPFGLHHVFYLPFWQTALGGTAVIDGVTVSGAQNIFFAQLASPDTVKFSVEACRFMSGKYSFMMAGLPAAAYAMYRCAKPENRKVVGGLLFSAGLTSFLTGITEPIEFTFLFIAPGLFILHCGFAGLSFLLMHLLKICIGTTFSCGLIDFTLYGILQGQEKTNWMMILPVFVVYAFLYFFVFKFIIEKFDLPTPGREDNAEDIKLYTKADYQKKKGKGKEDFVSPLILRGLGGVSNLTDIDCCATRLRVTVEDETKVEDEFLTRSGSKGIIRKGNGIQIIYGPQVSIIKSNFEEYVQDCAQRGIEFEEIEESGAEPEKKETAEVHGHGKMVAPADGNVKPMEEARDEAFASCAMGNGIVIEPEDGTIVSPADGIITTIIEPSLHAVGIQTEDGINILIHIGIDTVKMDGDGFRKWVSTGQKVKAGDRLITMDLDKVEKAGYLTDVMVVVLEEGGLPDIAYQTGMKAEKGITTIAEY</sequence>
<dbReference type="Pfam" id="PF00367">
    <property type="entry name" value="PTS_EIIB"/>
    <property type="match status" value="1"/>
</dbReference>
<evidence type="ECO:0000256" key="3">
    <source>
        <dbReference type="ARBA" id="ARBA00022475"/>
    </source>
</evidence>
<keyword evidence="7 13" id="KW-0812">Transmembrane</keyword>
<feature type="transmembrane region" description="Helical" evidence="13">
    <location>
        <begin position="139"/>
        <end position="166"/>
    </location>
</feature>
<dbReference type="GO" id="GO:0005886">
    <property type="term" value="C:plasma membrane"/>
    <property type="evidence" value="ECO:0007669"/>
    <property type="project" value="UniProtKB-SubCell"/>
</dbReference>
<feature type="region of interest" description="Disordered" evidence="12">
    <location>
        <begin position="549"/>
        <end position="575"/>
    </location>
</feature>
<evidence type="ECO:0000256" key="2">
    <source>
        <dbReference type="ARBA" id="ARBA00022448"/>
    </source>
</evidence>
<dbReference type="AlphaFoldDB" id="A0A916VCG6"/>
<feature type="transmembrane region" description="Helical" evidence="13">
    <location>
        <begin position="376"/>
        <end position="395"/>
    </location>
</feature>
<dbReference type="PANTHER" id="PTHR30009">
    <property type="entry name" value="CYTOCHROME C-TYPE SYNTHESIS PROTEIN AND PTS TRANSMEMBRANE COMPONENT"/>
    <property type="match status" value="1"/>
</dbReference>
<feature type="transmembrane region" description="Helical" evidence="13">
    <location>
        <begin position="187"/>
        <end position="207"/>
    </location>
</feature>
<dbReference type="Gene3D" id="2.70.70.10">
    <property type="entry name" value="Glucose Permease (Domain IIA)"/>
    <property type="match status" value="1"/>
</dbReference>
<dbReference type="GO" id="GO:0016301">
    <property type="term" value="F:kinase activity"/>
    <property type="evidence" value="ECO:0007669"/>
    <property type="project" value="UniProtKB-KW"/>
</dbReference>
<dbReference type="PROSITE" id="PS51103">
    <property type="entry name" value="PTS_EIIC_TYPE_1"/>
    <property type="match status" value="1"/>
</dbReference>
<dbReference type="NCBIfam" id="TIGR00830">
    <property type="entry name" value="PTBA"/>
    <property type="match status" value="1"/>
</dbReference>
<dbReference type="InterPro" id="IPR050429">
    <property type="entry name" value="PTS_Glucose_EIICBA"/>
</dbReference>
<feature type="domain" description="PTS EIIB type-1" evidence="15">
    <location>
        <begin position="460"/>
        <end position="541"/>
    </location>
</feature>
<protein>
    <submittedName>
        <fullName evidence="17">PTS glucose transporter subunit IIABC</fullName>
    </submittedName>
</protein>
<feature type="domain" description="PTS EIIA type-1" evidence="14">
    <location>
        <begin position="585"/>
        <end position="690"/>
    </location>
</feature>
<feature type="compositionally biased region" description="Basic and acidic residues" evidence="12">
    <location>
        <begin position="554"/>
        <end position="565"/>
    </location>
</feature>
<dbReference type="GO" id="GO:0009401">
    <property type="term" value="P:phosphoenolpyruvate-dependent sugar phosphotransferase system"/>
    <property type="evidence" value="ECO:0007669"/>
    <property type="project" value="UniProtKB-KW"/>
</dbReference>
<keyword evidence="3" id="KW-1003">Cell membrane</keyword>
<keyword evidence="8" id="KW-0418">Kinase</keyword>
<reference evidence="17" key="1">
    <citation type="submission" date="2020-06" db="EMBL/GenBank/DDBJ databases">
        <title>Characterization of fructooligosaccharide metabolism and fructooligosaccharide-degrading enzymes in human commensal butyrate producers.</title>
        <authorList>
            <person name="Tanno H."/>
            <person name="Fujii T."/>
            <person name="Hirano K."/>
            <person name="Maeno S."/>
            <person name="Tonozuka T."/>
            <person name="Sakamoto M."/>
            <person name="Ohkuma M."/>
            <person name="Tochio T."/>
            <person name="Endo A."/>
        </authorList>
    </citation>
    <scope>NUCLEOTIDE SEQUENCE</scope>
    <source>
        <strain evidence="17">JCM 17466</strain>
    </source>
</reference>
<evidence type="ECO:0000313" key="17">
    <source>
        <dbReference type="EMBL" id="GFO84038.1"/>
    </source>
</evidence>
<dbReference type="EMBL" id="BLYI01000006">
    <property type="protein sequence ID" value="GFO84038.1"/>
    <property type="molecule type" value="Genomic_DNA"/>
</dbReference>
<feature type="domain" description="PTS EIIC type-1" evidence="16">
    <location>
        <begin position="8"/>
        <end position="437"/>
    </location>
</feature>